<accession>A0A6H1ZRW1</accession>
<sequence>MALPVWPTREATSQYNAGNLNPPALPSGINLPQSTMDMLNSLWQAQANQTMNTMNPQYEDMFAKTIADLVNRGVLQGTIGENYMGQAGEQYYNATNSAMNNLNSNWLQMILGLQGQQTQAGLTQQQIDQQERFNQMQMEAAKDANRWTGLGAGIGGIATPLIGEWAKNFFNPAKPGGTGGVTGTGTGTTGGAGVGTGTIAQPDPFATGITSTGGGITGGLEGGGLTEAALESMAAEYGFGGAAAATGALEGGGLTAAALESMAAETGAVTGAGLGGAGAGGGAAATGGGAGSLAGLTGAGAVALPFAVLAAVYGILNAAGEMEHSDEPVSAYRLAIDQGIIPDQTSDQAVQYRKYLENMFMAPNPNQDLSQEGGGFGGGGEMQSGILMPGARELIDDFMANPRKYLDTGADLVDPFVNVSTPIRQNYMNSQVGNSLWMPQAGLSQEGGGVTGAGTLTGYRNTNFGGNWWDNPSP</sequence>
<proteinExistence type="predicted"/>
<gene>
    <name evidence="1" type="ORF">TM448A01569_0012</name>
</gene>
<dbReference type="AlphaFoldDB" id="A0A6H1ZRW1"/>
<evidence type="ECO:0000313" key="1">
    <source>
        <dbReference type="EMBL" id="QJA50047.1"/>
    </source>
</evidence>
<organism evidence="1">
    <name type="scientific">viral metagenome</name>
    <dbReference type="NCBI Taxonomy" id="1070528"/>
    <lineage>
        <taxon>unclassified sequences</taxon>
        <taxon>metagenomes</taxon>
        <taxon>organismal metagenomes</taxon>
    </lineage>
</organism>
<reference evidence="1" key="1">
    <citation type="submission" date="2020-03" db="EMBL/GenBank/DDBJ databases">
        <title>The deep terrestrial virosphere.</title>
        <authorList>
            <person name="Holmfeldt K."/>
            <person name="Nilsson E."/>
            <person name="Simone D."/>
            <person name="Lopez-Fernandez M."/>
            <person name="Wu X."/>
            <person name="de Brujin I."/>
            <person name="Lundin D."/>
            <person name="Andersson A."/>
            <person name="Bertilsson S."/>
            <person name="Dopson M."/>
        </authorList>
    </citation>
    <scope>NUCLEOTIDE SEQUENCE</scope>
    <source>
        <strain evidence="1">TM448A01569</strain>
    </source>
</reference>
<protein>
    <submittedName>
        <fullName evidence="1">Uncharacterized protein</fullName>
    </submittedName>
</protein>
<dbReference type="EMBL" id="MT144170">
    <property type="protein sequence ID" value="QJA50047.1"/>
    <property type="molecule type" value="Genomic_DNA"/>
</dbReference>
<name>A0A6H1ZRW1_9ZZZZ</name>